<feature type="non-terminal residue" evidence="1">
    <location>
        <position position="1"/>
    </location>
</feature>
<sequence length="699" mass="81218">PEFVSVILLVNDELPIKYSSDKELILKINNLINREQGRHFIDPNEFFESLELNSNMSLDDMVTSTVNNVDKFMTKKMTNHNIPIEIQRAKDEKEFYEFIARLWAEKKPDISTGHNICGYDYKFIIKRLEHLNMIERFYQIASGGKWLSLTELLSYKKIVATEVKISQSERVKVQYIAIDGTMVMDNMLMFKQQFPGDTRFASLNSCLNTLELPSKDNITVDDMNLALHNAIHNLDNPDIEINDKILLYCFNDCARVVELLVKVHKWLWYNTLSNLANCEFAQPHRGSSEMLFQCSFNGHINKYYPDTISIAYPPRVWDNDNEDRGGKKKKKKGYQGGSVFDPNKGFYLLPVATLDFSSLYPSIMMQYNMSPDTKVYEYDISSGKKRYLDGSIKTRMINITNDKGDILDKITFLDRSEHIGSLTSLLEILIKKRNEAKKMKKQYEEGSFYHSLYDQQQLAFKVLANSIYGLTGLTSSIIGDVKISAGVTSTGREQVHKLANFIKGQGCRVVYGDTDSTLLMMQQARLEEIINEYVDLFRNASTITEYTKYLYDFYNDVTKETHLVASKIAKEFNELNARDGCEMIKVVLEKVLVFMTSFGKKRYAGLSMENPRFEWDNSWCKTKRFLSQHFEIYNPDLVPDLLVEKYLEETDEMVCLFNMNRYSNNLVRGLNIVRREASQFQKMFERKVLYNVYDYKKMA</sequence>
<reference evidence="1" key="1">
    <citation type="submission" date="2021-06" db="EMBL/GenBank/DDBJ databases">
        <authorList>
            <person name="Kallberg Y."/>
            <person name="Tangrot J."/>
            <person name="Rosling A."/>
        </authorList>
    </citation>
    <scope>NUCLEOTIDE SEQUENCE</scope>
    <source>
        <strain evidence="1">IL203A</strain>
    </source>
</reference>
<proteinExistence type="predicted"/>
<evidence type="ECO:0000313" key="2">
    <source>
        <dbReference type="Proteomes" id="UP000789702"/>
    </source>
</evidence>
<name>A0ACA9PCD3_9GLOM</name>
<dbReference type="Proteomes" id="UP000789702">
    <property type="component" value="Unassembled WGS sequence"/>
</dbReference>
<evidence type="ECO:0000313" key="1">
    <source>
        <dbReference type="EMBL" id="CAG8696124.1"/>
    </source>
</evidence>
<organism evidence="1 2">
    <name type="scientific">Dentiscutata heterogama</name>
    <dbReference type="NCBI Taxonomy" id="1316150"/>
    <lineage>
        <taxon>Eukaryota</taxon>
        <taxon>Fungi</taxon>
        <taxon>Fungi incertae sedis</taxon>
        <taxon>Mucoromycota</taxon>
        <taxon>Glomeromycotina</taxon>
        <taxon>Glomeromycetes</taxon>
        <taxon>Diversisporales</taxon>
        <taxon>Gigasporaceae</taxon>
        <taxon>Dentiscutata</taxon>
    </lineage>
</organism>
<protein>
    <submittedName>
        <fullName evidence="1">2829_t:CDS:1</fullName>
    </submittedName>
</protein>
<gene>
    <name evidence="1" type="ORF">DHETER_LOCUS11517</name>
</gene>
<feature type="non-terminal residue" evidence="1">
    <location>
        <position position="699"/>
    </location>
</feature>
<accession>A0ACA9PCD3</accession>
<comment type="caution">
    <text evidence="1">The sequence shown here is derived from an EMBL/GenBank/DDBJ whole genome shotgun (WGS) entry which is preliminary data.</text>
</comment>
<keyword evidence="2" id="KW-1185">Reference proteome</keyword>
<dbReference type="EMBL" id="CAJVPU010025383">
    <property type="protein sequence ID" value="CAG8696124.1"/>
    <property type="molecule type" value="Genomic_DNA"/>
</dbReference>